<comment type="caution">
    <text evidence="2">The sequence shown here is derived from an EMBL/GenBank/DDBJ whole genome shotgun (WGS) entry which is preliminary data.</text>
</comment>
<accession>A0A367KHP7</accession>
<dbReference type="Gene3D" id="2.130.10.10">
    <property type="entry name" value="YVTN repeat-like/Quinoprotein amine dehydrogenase"/>
    <property type="match status" value="1"/>
</dbReference>
<keyword evidence="3" id="KW-1185">Reference proteome</keyword>
<proteinExistence type="predicted"/>
<dbReference type="GO" id="GO:0034975">
    <property type="term" value="P:protein folding in endoplasmic reticulum"/>
    <property type="evidence" value="ECO:0007669"/>
    <property type="project" value="TreeGrafter"/>
</dbReference>
<evidence type="ECO:0000313" key="2">
    <source>
        <dbReference type="EMBL" id="RCI01755.1"/>
    </source>
</evidence>
<dbReference type="OrthoDB" id="28092at2759"/>
<dbReference type="InterPro" id="IPR015943">
    <property type="entry name" value="WD40/YVTN_repeat-like_dom_sf"/>
</dbReference>
<dbReference type="InterPro" id="IPR011047">
    <property type="entry name" value="Quinoprotein_ADH-like_sf"/>
</dbReference>
<gene>
    <name evidence="2" type="ORF">CU098_011458</name>
</gene>
<evidence type="ECO:0000313" key="3">
    <source>
        <dbReference type="Proteomes" id="UP000253551"/>
    </source>
</evidence>
<sequence length="375" mass="41894">MNIKQAYLTGHPREAVQMDQQIIVYSERNVLASLDADTGEVVWRQVLENQLEQFATSEAGILTLSSGPERAQFWNKTNGQLIWEYTPQDAFGSTQPLLTQDGQALVMLDSTRLVKLDQGSPHGHAIYVVAEPDEDAGSPYFFIHRIDSATGETLSSFKVPCGTEYAEVNVIGHALFWQENDIFKWTPLDQKQVKTVSIASLVKSLPTADSFTPNDIRLIGHVDHTSFILTANVEEEEGSTSVSVMVHMEQDGLVLSNYFGEQASFGAVDFEKGKLTRVVKTSPEELTVSIWPDQKEFEIKHDFSLSGSINYVKLLQSSPLRFFVVTEGSSVFVYNETSVVWSREEALSNIAAAEFIDLPEQKLEQRIQDQPPLAR</sequence>
<dbReference type="InterPro" id="IPR058545">
    <property type="entry name" value="Beta-prop_EMC1_1st"/>
</dbReference>
<dbReference type="PANTHER" id="PTHR21573:SF0">
    <property type="entry name" value="ER MEMBRANE PROTEIN COMPLEX SUBUNIT 1"/>
    <property type="match status" value="1"/>
</dbReference>
<dbReference type="GO" id="GO:0072546">
    <property type="term" value="C:EMC complex"/>
    <property type="evidence" value="ECO:0007669"/>
    <property type="project" value="InterPro"/>
</dbReference>
<dbReference type="EMBL" id="PJQM01001678">
    <property type="protein sequence ID" value="RCI01755.1"/>
    <property type="molecule type" value="Genomic_DNA"/>
</dbReference>
<name>A0A367KHP7_RHIST</name>
<feature type="non-terminal residue" evidence="2">
    <location>
        <position position="375"/>
    </location>
</feature>
<reference evidence="2 3" key="1">
    <citation type="journal article" date="2018" name="G3 (Bethesda)">
        <title>Phylogenetic and Phylogenomic Definition of Rhizopus Species.</title>
        <authorList>
            <person name="Gryganskyi A.P."/>
            <person name="Golan J."/>
            <person name="Dolatabadi S."/>
            <person name="Mondo S."/>
            <person name="Robb S."/>
            <person name="Idnurm A."/>
            <person name="Muszewska A."/>
            <person name="Steczkiewicz K."/>
            <person name="Masonjones S."/>
            <person name="Liao H.L."/>
            <person name="Gajdeczka M.T."/>
            <person name="Anike F."/>
            <person name="Vuek A."/>
            <person name="Anishchenko I.M."/>
            <person name="Voigt K."/>
            <person name="de Hoog G.S."/>
            <person name="Smith M.E."/>
            <person name="Heitman J."/>
            <person name="Vilgalys R."/>
            <person name="Stajich J.E."/>
        </authorList>
    </citation>
    <scope>NUCLEOTIDE SEQUENCE [LARGE SCALE GENOMIC DNA]</scope>
    <source>
        <strain evidence="2 3">LSU 92-RS-03</strain>
    </source>
</reference>
<dbReference type="InterPro" id="IPR026895">
    <property type="entry name" value="EMC1"/>
</dbReference>
<feature type="domain" description="EMC1 first beta-propeller" evidence="1">
    <location>
        <begin position="17"/>
        <end position="345"/>
    </location>
</feature>
<dbReference type="SUPFAM" id="SSF50998">
    <property type="entry name" value="Quinoprotein alcohol dehydrogenase-like"/>
    <property type="match status" value="1"/>
</dbReference>
<protein>
    <recommendedName>
        <fullName evidence="1">EMC1 first beta-propeller domain-containing protein</fullName>
    </recommendedName>
</protein>
<evidence type="ECO:0000259" key="1">
    <source>
        <dbReference type="Pfam" id="PF25293"/>
    </source>
</evidence>
<dbReference type="PANTHER" id="PTHR21573">
    <property type="entry name" value="ER MEMBRANE PROTEIN COMPLEX SUBUNIT 1"/>
    <property type="match status" value="1"/>
</dbReference>
<dbReference type="STRING" id="4846.A0A367KHP7"/>
<dbReference type="Pfam" id="PF25293">
    <property type="entry name" value="Beta-prop_EMC1_N"/>
    <property type="match status" value="1"/>
</dbReference>
<dbReference type="AlphaFoldDB" id="A0A367KHP7"/>
<dbReference type="Proteomes" id="UP000253551">
    <property type="component" value="Unassembled WGS sequence"/>
</dbReference>
<organism evidence="2 3">
    <name type="scientific">Rhizopus stolonifer</name>
    <name type="common">Rhizopus nigricans</name>
    <dbReference type="NCBI Taxonomy" id="4846"/>
    <lineage>
        <taxon>Eukaryota</taxon>
        <taxon>Fungi</taxon>
        <taxon>Fungi incertae sedis</taxon>
        <taxon>Mucoromycota</taxon>
        <taxon>Mucoromycotina</taxon>
        <taxon>Mucoromycetes</taxon>
        <taxon>Mucorales</taxon>
        <taxon>Mucorineae</taxon>
        <taxon>Rhizopodaceae</taxon>
        <taxon>Rhizopus</taxon>
    </lineage>
</organism>